<dbReference type="GO" id="GO:0005737">
    <property type="term" value="C:cytoplasm"/>
    <property type="evidence" value="ECO:0007669"/>
    <property type="project" value="TreeGrafter"/>
</dbReference>
<feature type="transmembrane region" description="Helical" evidence="7">
    <location>
        <begin position="394"/>
        <end position="420"/>
    </location>
</feature>
<evidence type="ECO:0000256" key="6">
    <source>
        <dbReference type="ARBA" id="ARBA00023180"/>
    </source>
</evidence>
<evidence type="ECO:0000256" key="1">
    <source>
        <dbReference type="ARBA" id="ARBA00004370"/>
    </source>
</evidence>
<comment type="subcellular location">
    <subcellularLocation>
        <location evidence="1">Membrane</location>
    </subcellularLocation>
</comment>
<dbReference type="WBParaSite" id="Hba_06279">
    <property type="protein sequence ID" value="Hba_06279"/>
    <property type="gene ID" value="Hba_06279"/>
</dbReference>
<evidence type="ECO:0000256" key="3">
    <source>
        <dbReference type="ARBA" id="ARBA00022692"/>
    </source>
</evidence>
<evidence type="ECO:0000313" key="9">
    <source>
        <dbReference type="WBParaSite" id="Hba_06279"/>
    </source>
</evidence>
<dbReference type="Proteomes" id="UP000095283">
    <property type="component" value="Unplaced"/>
</dbReference>
<dbReference type="AlphaFoldDB" id="A0A1I7WMB8"/>
<keyword evidence="8" id="KW-1185">Reference proteome</keyword>
<reference evidence="9" key="1">
    <citation type="submission" date="2016-11" db="UniProtKB">
        <authorList>
            <consortium name="WormBaseParasite"/>
        </authorList>
    </citation>
    <scope>IDENTIFICATION</scope>
</reference>
<comment type="similarity">
    <text evidence="2">Belongs to the CD36 family.</text>
</comment>
<evidence type="ECO:0000256" key="5">
    <source>
        <dbReference type="ARBA" id="ARBA00023136"/>
    </source>
</evidence>
<keyword evidence="6" id="KW-0325">Glycoprotein</keyword>
<dbReference type="PRINTS" id="PR01609">
    <property type="entry name" value="CD36FAMILY"/>
</dbReference>
<keyword evidence="5 7" id="KW-0472">Membrane</keyword>
<dbReference type="PANTHER" id="PTHR11923">
    <property type="entry name" value="SCAVENGER RECEPTOR CLASS B TYPE-1 SR-B1"/>
    <property type="match status" value="1"/>
</dbReference>
<evidence type="ECO:0000256" key="7">
    <source>
        <dbReference type="SAM" id="Phobius"/>
    </source>
</evidence>
<dbReference type="PANTHER" id="PTHR11923:SF51">
    <property type="entry name" value="LYSOSOME MEMBRANE PROTEIN 2"/>
    <property type="match status" value="1"/>
</dbReference>
<evidence type="ECO:0000256" key="2">
    <source>
        <dbReference type="ARBA" id="ARBA00010532"/>
    </source>
</evidence>
<proteinExistence type="inferred from homology"/>
<evidence type="ECO:0000256" key="4">
    <source>
        <dbReference type="ARBA" id="ARBA00022989"/>
    </source>
</evidence>
<dbReference type="GO" id="GO:0005044">
    <property type="term" value="F:scavenger receptor activity"/>
    <property type="evidence" value="ECO:0007669"/>
    <property type="project" value="TreeGrafter"/>
</dbReference>
<dbReference type="GO" id="GO:0016020">
    <property type="term" value="C:membrane"/>
    <property type="evidence" value="ECO:0007669"/>
    <property type="project" value="UniProtKB-SubCell"/>
</dbReference>
<keyword evidence="3 7" id="KW-0812">Transmembrane</keyword>
<evidence type="ECO:0000313" key="8">
    <source>
        <dbReference type="Proteomes" id="UP000095283"/>
    </source>
</evidence>
<dbReference type="InterPro" id="IPR002159">
    <property type="entry name" value="CD36_fam"/>
</dbReference>
<sequence length="453" mass="51122">MSLSPKLFIVFTLLSGAVLILIGVLALTLAPNMIDRKMDYLGYDRDTAELNAMTKKWLHPPYDMRMYFWLFTIINEKEILKGVKPEVKEIGPFTFIEYQQKVFHQFDRNDTRVGIVCCYFYLACCKLVDFALLGSLHKMAIEAVLTAQKRESPFITVTVGEALFDGYHDPLLDLVCNNHSLISALCQLAKIPARIGFFYGQNNTDDGLYEVHTGLGAPWNIGKLCTVEVITWNNLTMLPETTWQSKYARMINAGCLPAGLLDIGHCQPGEPRVYLSQAHFLNSPYDVWSSVSGLAKPTFENDDTFVDLEATSGVPVNAKRVMQLNIGMVKGNLNILVNTTNVIIPVLWMNETASFDEGTRDQLLNELLFSKSVDYITCLWNLECHIMFCFFRHFAFILGITLLSIGILVWFGLVAVIAIYSVKRCQVEMPHSEDQQAIMQNEYEDTEGEAIGN</sequence>
<keyword evidence="4 7" id="KW-1133">Transmembrane helix</keyword>
<name>A0A1I7WMB8_HETBA</name>
<dbReference type="Pfam" id="PF01130">
    <property type="entry name" value="CD36"/>
    <property type="match status" value="3"/>
</dbReference>
<organism evidence="8 9">
    <name type="scientific">Heterorhabditis bacteriophora</name>
    <name type="common">Entomopathogenic nematode worm</name>
    <dbReference type="NCBI Taxonomy" id="37862"/>
    <lineage>
        <taxon>Eukaryota</taxon>
        <taxon>Metazoa</taxon>
        <taxon>Ecdysozoa</taxon>
        <taxon>Nematoda</taxon>
        <taxon>Chromadorea</taxon>
        <taxon>Rhabditida</taxon>
        <taxon>Rhabditina</taxon>
        <taxon>Rhabditomorpha</taxon>
        <taxon>Strongyloidea</taxon>
        <taxon>Heterorhabditidae</taxon>
        <taxon>Heterorhabditis</taxon>
    </lineage>
</organism>
<accession>A0A1I7WMB8</accession>
<protein>
    <submittedName>
        <fullName evidence="9">CD36 family protein</fullName>
    </submittedName>
</protein>